<dbReference type="AlphaFoldDB" id="A0AA38KU97"/>
<dbReference type="Proteomes" id="UP000824469">
    <property type="component" value="Unassembled WGS sequence"/>
</dbReference>
<dbReference type="PANTHER" id="PTHR35994">
    <property type="entry name" value="EXPRESSED PROTEIN"/>
    <property type="match status" value="1"/>
</dbReference>
<comment type="caution">
    <text evidence="1">The sequence shown here is derived from an EMBL/GenBank/DDBJ whole genome shotgun (WGS) entry which is preliminary data.</text>
</comment>
<feature type="non-terminal residue" evidence="1">
    <location>
        <position position="1"/>
    </location>
</feature>
<keyword evidence="2" id="KW-1185">Reference proteome</keyword>
<dbReference type="PANTHER" id="PTHR35994:SF1">
    <property type="entry name" value="PLASTID TRANSCRIPTIONALLY ACTIVE PROTEIN 6, CHLOROPLASTIC"/>
    <property type="match status" value="1"/>
</dbReference>
<dbReference type="OMA" id="CYNVIEL"/>
<dbReference type="GO" id="GO:0000427">
    <property type="term" value="C:plastid-encoded plastid RNA polymerase complex"/>
    <property type="evidence" value="ECO:0007669"/>
    <property type="project" value="InterPro"/>
</dbReference>
<sequence>YVRLRKTDYGCYNVIELPVDRVRDAFAKTEFEVMKVFLVKHYKNKMADDPEFVLDFEEIYVIDSKTKSISRANVVSNVPRGKNRDRRNETLIVRDQGTSFKIIPS</sequence>
<reference evidence="1 2" key="1">
    <citation type="journal article" date="2021" name="Nat. Plants">
        <title>The Taxus genome provides insights into paclitaxel biosynthesis.</title>
        <authorList>
            <person name="Xiong X."/>
            <person name="Gou J."/>
            <person name="Liao Q."/>
            <person name="Li Y."/>
            <person name="Zhou Q."/>
            <person name="Bi G."/>
            <person name="Li C."/>
            <person name="Du R."/>
            <person name="Wang X."/>
            <person name="Sun T."/>
            <person name="Guo L."/>
            <person name="Liang H."/>
            <person name="Lu P."/>
            <person name="Wu Y."/>
            <person name="Zhang Z."/>
            <person name="Ro D.K."/>
            <person name="Shang Y."/>
            <person name="Huang S."/>
            <person name="Yan J."/>
        </authorList>
    </citation>
    <scope>NUCLEOTIDE SEQUENCE [LARGE SCALE GENOMIC DNA]</scope>
    <source>
        <strain evidence="1">Ta-2019</strain>
    </source>
</reference>
<organism evidence="1 2">
    <name type="scientific">Taxus chinensis</name>
    <name type="common">Chinese yew</name>
    <name type="synonym">Taxus wallichiana var. chinensis</name>
    <dbReference type="NCBI Taxonomy" id="29808"/>
    <lineage>
        <taxon>Eukaryota</taxon>
        <taxon>Viridiplantae</taxon>
        <taxon>Streptophyta</taxon>
        <taxon>Embryophyta</taxon>
        <taxon>Tracheophyta</taxon>
        <taxon>Spermatophyta</taxon>
        <taxon>Pinopsida</taxon>
        <taxon>Pinidae</taxon>
        <taxon>Conifers II</taxon>
        <taxon>Cupressales</taxon>
        <taxon>Taxaceae</taxon>
        <taxon>Taxus</taxon>
    </lineage>
</organism>
<evidence type="ECO:0000313" key="2">
    <source>
        <dbReference type="Proteomes" id="UP000824469"/>
    </source>
</evidence>
<gene>
    <name evidence="1" type="ORF">KI387_009736</name>
</gene>
<evidence type="ECO:0000313" key="1">
    <source>
        <dbReference type="EMBL" id="KAH9305332.1"/>
    </source>
</evidence>
<accession>A0AA38KU97</accession>
<feature type="non-terminal residue" evidence="1">
    <location>
        <position position="105"/>
    </location>
</feature>
<protein>
    <submittedName>
        <fullName evidence="1">Uncharacterized protein</fullName>
    </submittedName>
</protein>
<name>A0AA38KU97_TAXCH</name>
<dbReference type="EMBL" id="JAHRHJ020000008">
    <property type="protein sequence ID" value="KAH9305332.1"/>
    <property type="molecule type" value="Genomic_DNA"/>
</dbReference>
<proteinExistence type="predicted"/>
<dbReference type="InterPro" id="IPR044710">
    <property type="entry name" value="PTAC6"/>
</dbReference>